<dbReference type="PANTHER" id="PTHR12236">
    <property type="entry name" value="STRUCTURAL CONTITUENT OF CUTICLE"/>
    <property type="match status" value="1"/>
</dbReference>
<feature type="compositionally biased region" description="Basic and acidic residues" evidence="4">
    <location>
        <begin position="227"/>
        <end position="263"/>
    </location>
</feature>
<evidence type="ECO:0008006" key="8">
    <source>
        <dbReference type="Google" id="ProtNLM"/>
    </source>
</evidence>
<dbReference type="GO" id="GO:0031012">
    <property type="term" value="C:extracellular matrix"/>
    <property type="evidence" value="ECO:0007669"/>
    <property type="project" value="TreeGrafter"/>
</dbReference>
<evidence type="ECO:0000256" key="1">
    <source>
        <dbReference type="ARBA" id="ARBA00022460"/>
    </source>
</evidence>
<evidence type="ECO:0000256" key="4">
    <source>
        <dbReference type="SAM" id="MobiDB-lite"/>
    </source>
</evidence>
<dbReference type="Pfam" id="PF00379">
    <property type="entry name" value="Chitin_bind_4"/>
    <property type="match status" value="1"/>
</dbReference>
<dbReference type="EMBL" id="CAKOGL010000030">
    <property type="protein sequence ID" value="CAH2107170.1"/>
    <property type="molecule type" value="Genomic_DNA"/>
</dbReference>
<feature type="chain" id="PRO_5043684303" description="Cuticle protein" evidence="5">
    <location>
        <begin position="23"/>
        <end position="314"/>
    </location>
</feature>
<reference evidence="6" key="1">
    <citation type="submission" date="2022-03" db="EMBL/GenBank/DDBJ databases">
        <authorList>
            <person name="Tunstrom K."/>
        </authorList>
    </citation>
    <scope>NUCLEOTIDE SEQUENCE</scope>
</reference>
<sequence length="314" mass="34240">MNFKCTLVVLISAFNWIEGISAASFSNVLVQRGPVEYINYNPSAVGLSPQLAQLSAAPLEQVVSLPAVSSVVSPCVSPCVIPSNPLPSLAPLPSTANAKIFEYRSALPNIPVLLANNDEARGYQYAYAVYDDQTGDKKTQSERSDGSVVQGQYSFIQPDGYRRVVVYTADDLKGFNAVVRNVSPEQQQPKEETQEVNTASKKTLPPCTEVKNEHLTQNQATSEDSFEDNHTEVENIENNKDEANKAENASDKEVGQPYEEVRPDSQPTKTRANIPNAIISYNDIINCLQAKLQGATSVISPLTYVLIPSSRSPC</sequence>
<keyword evidence="2 5" id="KW-0732">Signal</keyword>
<evidence type="ECO:0000256" key="5">
    <source>
        <dbReference type="SAM" id="SignalP"/>
    </source>
</evidence>
<dbReference type="PRINTS" id="PR00947">
    <property type="entry name" value="CUTICLE"/>
</dbReference>
<feature type="signal peptide" evidence="5">
    <location>
        <begin position="1"/>
        <end position="22"/>
    </location>
</feature>
<feature type="region of interest" description="Disordered" evidence="4">
    <location>
        <begin position="183"/>
        <end position="271"/>
    </location>
</feature>
<dbReference type="InterPro" id="IPR031311">
    <property type="entry name" value="CHIT_BIND_RR_consensus"/>
</dbReference>
<name>A0AAU9VBN6_EUPED</name>
<dbReference type="PANTHER" id="PTHR12236:SF95">
    <property type="entry name" value="CUTICULAR PROTEIN 76BD, ISOFORM C-RELATED"/>
    <property type="match status" value="1"/>
</dbReference>
<proteinExistence type="predicted"/>
<comment type="caution">
    <text evidence="6">The sequence shown here is derived from an EMBL/GenBank/DDBJ whole genome shotgun (WGS) entry which is preliminary data.</text>
</comment>
<organism evidence="6 7">
    <name type="scientific">Euphydryas editha</name>
    <name type="common">Edith's checkerspot</name>
    <dbReference type="NCBI Taxonomy" id="104508"/>
    <lineage>
        <taxon>Eukaryota</taxon>
        <taxon>Metazoa</taxon>
        <taxon>Ecdysozoa</taxon>
        <taxon>Arthropoda</taxon>
        <taxon>Hexapoda</taxon>
        <taxon>Insecta</taxon>
        <taxon>Pterygota</taxon>
        <taxon>Neoptera</taxon>
        <taxon>Endopterygota</taxon>
        <taxon>Lepidoptera</taxon>
        <taxon>Glossata</taxon>
        <taxon>Ditrysia</taxon>
        <taxon>Papilionoidea</taxon>
        <taxon>Nymphalidae</taxon>
        <taxon>Nymphalinae</taxon>
        <taxon>Euphydryas</taxon>
    </lineage>
</organism>
<dbReference type="GO" id="GO:0005615">
    <property type="term" value="C:extracellular space"/>
    <property type="evidence" value="ECO:0007669"/>
    <property type="project" value="TreeGrafter"/>
</dbReference>
<dbReference type="PROSITE" id="PS00233">
    <property type="entry name" value="CHIT_BIND_RR_1"/>
    <property type="match status" value="1"/>
</dbReference>
<gene>
    <name evidence="6" type="ORF">EEDITHA_LOCUS21223</name>
</gene>
<dbReference type="Proteomes" id="UP001153954">
    <property type="component" value="Unassembled WGS sequence"/>
</dbReference>
<evidence type="ECO:0000256" key="2">
    <source>
        <dbReference type="ARBA" id="ARBA00022729"/>
    </source>
</evidence>
<dbReference type="PROSITE" id="PS51155">
    <property type="entry name" value="CHIT_BIND_RR_2"/>
    <property type="match status" value="1"/>
</dbReference>
<evidence type="ECO:0000313" key="6">
    <source>
        <dbReference type="EMBL" id="CAH2107170.1"/>
    </source>
</evidence>
<protein>
    <recommendedName>
        <fullName evidence="8">Cuticle protein</fullName>
    </recommendedName>
</protein>
<accession>A0AAU9VBN6</accession>
<evidence type="ECO:0000256" key="3">
    <source>
        <dbReference type="PROSITE-ProRule" id="PRU00497"/>
    </source>
</evidence>
<dbReference type="InterPro" id="IPR051217">
    <property type="entry name" value="Insect_Cuticle_Struc_Prot"/>
</dbReference>
<dbReference type="GO" id="GO:0042302">
    <property type="term" value="F:structural constituent of cuticle"/>
    <property type="evidence" value="ECO:0007669"/>
    <property type="project" value="UniProtKB-UniRule"/>
</dbReference>
<keyword evidence="1 3" id="KW-0193">Cuticle</keyword>
<dbReference type="AlphaFoldDB" id="A0AAU9VBN6"/>
<keyword evidence="7" id="KW-1185">Reference proteome</keyword>
<dbReference type="InterPro" id="IPR000618">
    <property type="entry name" value="Insect_cuticle"/>
</dbReference>
<evidence type="ECO:0000313" key="7">
    <source>
        <dbReference type="Proteomes" id="UP001153954"/>
    </source>
</evidence>